<dbReference type="Proteomes" id="UP000815325">
    <property type="component" value="Unassembled WGS sequence"/>
</dbReference>
<keyword evidence="3" id="KW-1185">Reference proteome</keyword>
<reference evidence="2" key="1">
    <citation type="submission" date="2017-08" db="EMBL/GenBank/DDBJ databases">
        <authorList>
            <person name="Polle J.E."/>
            <person name="Barry K."/>
            <person name="Cushman J."/>
            <person name="Schmutz J."/>
            <person name="Tran D."/>
            <person name="Hathwaick L.T."/>
            <person name="Yim W.C."/>
            <person name="Jenkins J."/>
            <person name="Mckie-Krisberg Z.M."/>
            <person name="Prochnik S."/>
            <person name="Lindquist E."/>
            <person name="Dockter R.B."/>
            <person name="Adam C."/>
            <person name="Molina H."/>
            <person name="Bunkerborg J."/>
            <person name="Jin E."/>
            <person name="Buchheim M."/>
            <person name="Magnuson J."/>
        </authorList>
    </citation>
    <scope>NUCLEOTIDE SEQUENCE</scope>
    <source>
        <strain evidence="2">CCAP 19/18</strain>
    </source>
</reference>
<evidence type="ECO:0008006" key="4">
    <source>
        <dbReference type="Google" id="ProtNLM"/>
    </source>
</evidence>
<evidence type="ECO:0000256" key="1">
    <source>
        <dbReference type="SAM" id="MobiDB-lite"/>
    </source>
</evidence>
<proteinExistence type="predicted"/>
<comment type="caution">
    <text evidence="2">The sequence shown here is derived from an EMBL/GenBank/DDBJ whole genome shotgun (WGS) entry which is preliminary data.</text>
</comment>
<evidence type="ECO:0000313" key="3">
    <source>
        <dbReference type="Proteomes" id="UP000815325"/>
    </source>
</evidence>
<gene>
    <name evidence="2" type="ORF">DUNSADRAFT_1765</name>
</gene>
<name>A0ABQ7FX18_DUNSA</name>
<dbReference type="EMBL" id="MU070661">
    <property type="protein sequence ID" value="KAF5826905.1"/>
    <property type="molecule type" value="Genomic_DNA"/>
</dbReference>
<protein>
    <recommendedName>
        <fullName evidence="4">Encoded protein</fullName>
    </recommendedName>
</protein>
<feature type="region of interest" description="Disordered" evidence="1">
    <location>
        <begin position="1"/>
        <end position="21"/>
    </location>
</feature>
<accession>A0ABQ7FX18</accession>
<sequence>MPCHPLSTHMQSKLIRKHSHTNTHTCVRRSLILSYRRALSTSTHTHFIKDQPQAPHMRQQVSHLVRSLILSFKLPWRPSSPHTSFSTSTSTHTCASSPPMLSFSRALPPLTHTRFMCMCVKPCMDMLICWHICGFVGMSQQMGS</sequence>
<evidence type="ECO:0000313" key="2">
    <source>
        <dbReference type="EMBL" id="KAF5826905.1"/>
    </source>
</evidence>
<organism evidence="2 3">
    <name type="scientific">Dunaliella salina</name>
    <name type="common">Green alga</name>
    <name type="synonym">Protococcus salinus</name>
    <dbReference type="NCBI Taxonomy" id="3046"/>
    <lineage>
        <taxon>Eukaryota</taxon>
        <taxon>Viridiplantae</taxon>
        <taxon>Chlorophyta</taxon>
        <taxon>core chlorophytes</taxon>
        <taxon>Chlorophyceae</taxon>
        <taxon>CS clade</taxon>
        <taxon>Chlamydomonadales</taxon>
        <taxon>Dunaliellaceae</taxon>
        <taxon>Dunaliella</taxon>
    </lineage>
</organism>